<organism evidence="3 4">
    <name type="scientific">Petromyces alliaceus</name>
    <name type="common">Aspergillus alliaceus</name>
    <dbReference type="NCBI Taxonomy" id="209559"/>
    <lineage>
        <taxon>Eukaryota</taxon>
        <taxon>Fungi</taxon>
        <taxon>Dikarya</taxon>
        <taxon>Ascomycota</taxon>
        <taxon>Pezizomycotina</taxon>
        <taxon>Eurotiomycetes</taxon>
        <taxon>Eurotiomycetidae</taxon>
        <taxon>Eurotiales</taxon>
        <taxon>Aspergillaceae</taxon>
        <taxon>Aspergillus</taxon>
        <taxon>Aspergillus subgen. Circumdati</taxon>
    </lineage>
</organism>
<dbReference type="SUPFAM" id="SSF52309">
    <property type="entry name" value="N-(deoxy)ribosyltransferase-like"/>
    <property type="match status" value="1"/>
</dbReference>
<feature type="region of interest" description="Disordered" evidence="1">
    <location>
        <begin position="175"/>
        <end position="208"/>
    </location>
</feature>
<feature type="chain" id="PRO_5034381540" evidence="2">
    <location>
        <begin position="29"/>
        <end position="230"/>
    </location>
</feature>
<evidence type="ECO:0000313" key="4">
    <source>
        <dbReference type="Proteomes" id="UP000541154"/>
    </source>
</evidence>
<comment type="caution">
    <text evidence="3">The sequence shown here is derived from an EMBL/GenBank/DDBJ whole genome shotgun (WGS) entry which is preliminary data.</text>
</comment>
<sequence length="230" mass="26392">MQFLPKNMLSKLYFLFSVFFFLNALVSASPISGSNELSNADTLPETLLDARADKPKITTFPTNEEIKKKIKPVAKDKSLFYSALGNNAEAMTWLSDHGHMQIYDFYPPMEYYWDNAADHGAANFKDFVDRASELFAEHAEGEVYAVLGEVNDCSTWTRKEFPALKKNKKVTKVYQVNPKDPNNSNKKEIWPNDESKKTGHAAGEHAKRWPWSKKCLDWDPKKGPFHRKKH</sequence>
<name>A0A8H6E6B2_PETAA</name>
<gene>
    <name evidence="3" type="ORF">ETB97_002424</name>
</gene>
<proteinExistence type="predicted"/>
<reference evidence="3 4" key="1">
    <citation type="submission" date="2019-04" db="EMBL/GenBank/DDBJ databases">
        <title>Aspergillus burnettii sp. nov., novel species from soil in southeast Queensland.</title>
        <authorList>
            <person name="Gilchrist C.L.M."/>
            <person name="Pitt J.I."/>
            <person name="Lange L."/>
            <person name="Lacey H.J."/>
            <person name="Vuong D."/>
            <person name="Midgley D.J."/>
            <person name="Greenfield P."/>
            <person name="Bradbury M."/>
            <person name="Lacey E."/>
            <person name="Busk P.K."/>
            <person name="Pilgaard B."/>
            <person name="Chooi Y.H."/>
            <person name="Piggott A.M."/>
        </authorList>
    </citation>
    <scope>NUCLEOTIDE SEQUENCE [LARGE SCALE GENOMIC DNA]</scope>
    <source>
        <strain evidence="3 4">FRR 5400</strain>
    </source>
</reference>
<dbReference type="AlphaFoldDB" id="A0A8H6E6B2"/>
<feature type="compositionally biased region" description="Basic and acidic residues" evidence="1">
    <location>
        <begin position="185"/>
        <end position="207"/>
    </location>
</feature>
<evidence type="ECO:0000256" key="1">
    <source>
        <dbReference type="SAM" id="MobiDB-lite"/>
    </source>
</evidence>
<protein>
    <submittedName>
        <fullName evidence="3">Uncharacterized protein</fullName>
    </submittedName>
</protein>
<evidence type="ECO:0000313" key="3">
    <source>
        <dbReference type="EMBL" id="KAF5859815.1"/>
    </source>
</evidence>
<dbReference type="EMBL" id="SPNV01000152">
    <property type="protein sequence ID" value="KAF5859815.1"/>
    <property type="molecule type" value="Genomic_DNA"/>
</dbReference>
<feature type="signal peptide" evidence="2">
    <location>
        <begin position="1"/>
        <end position="28"/>
    </location>
</feature>
<dbReference type="Proteomes" id="UP000541154">
    <property type="component" value="Unassembled WGS sequence"/>
</dbReference>
<keyword evidence="4" id="KW-1185">Reference proteome</keyword>
<accession>A0A8H6E6B2</accession>
<keyword evidence="2" id="KW-0732">Signal</keyword>
<evidence type="ECO:0000256" key="2">
    <source>
        <dbReference type="SAM" id="SignalP"/>
    </source>
</evidence>